<sequence length="254" mass="26401">MHSLPVFLRLTGRPVILTGEGEAADAKRRLLERAGAIVVGESDPDARIAIVADGDAATVARLRARGVLVNATDTPDLCDFTLPAIVDRDPVLIAIGTGGASAGLAKALRQRLEAMLPARLGALATALYAARAAIRARWPEADARRRAIDAGLVPGGAIDPLRDGAADGVPGWLAGEGAATPSRLEAIRLLSGDPDDLTLRAARLLGEADRVYHHPAVAPAILDRARADAARIVTQAPPAMAGDGLSLWLEMDQP</sequence>
<evidence type="ECO:0000256" key="5">
    <source>
        <dbReference type="ARBA" id="ARBA00023244"/>
    </source>
</evidence>
<dbReference type="EMBL" id="AP018817">
    <property type="protein sequence ID" value="BBF67832.1"/>
    <property type="molecule type" value="Genomic_DNA"/>
</dbReference>
<dbReference type="Gene3D" id="3.30.160.110">
    <property type="entry name" value="Siroheme synthase, domain 2"/>
    <property type="match status" value="1"/>
</dbReference>
<evidence type="ECO:0000256" key="6">
    <source>
        <dbReference type="ARBA" id="ARBA00047561"/>
    </source>
</evidence>
<dbReference type="InterPro" id="IPR006367">
    <property type="entry name" value="Sirohaem_synthase_N"/>
</dbReference>
<keyword evidence="4" id="KW-0520">NAD</keyword>
<organism evidence="7 8">
    <name type="scientific">Sphingomonas bisphenolicum</name>
    <dbReference type="NCBI Taxonomy" id="296544"/>
    <lineage>
        <taxon>Bacteria</taxon>
        <taxon>Pseudomonadati</taxon>
        <taxon>Pseudomonadota</taxon>
        <taxon>Alphaproteobacteria</taxon>
        <taxon>Sphingomonadales</taxon>
        <taxon>Sphingomonadaceae</taxon>
        <taxon>Sphingomonas</taxon>
    </lineage>
</organism>
<protein>
    <recommendedName>
        <fullName evidence="2">precorrin-2 dehydrogenase</fullName>
        <ecNumber evidence="2">1.3.1.76</ecNumber>
    </recommendedName>
</protein>
<name>A0ABN5WF28_9SPHN</name>
<dbReference type="InterPro" id="IPR036291">
    <property type="entry name" value="NAD(P)-bd_dom_sf"/>
</dbReference>
<dbReference type="NCBIfam" id="TIGR01470">
    <property type="entry name" value="cysG_Nterm"/>
    <property type="match status" value="1"/>
</dbReference>
<comment type="catalytic activity">
    <reaction evidence="6">
        <text>precorrin-2 + NAD(+) = sirohydrochlorin + NADH + 2 H(+)</text>
        <dbReference type="Rhea" id="RHEA:15613"/>
        <dbReference type="ChEBI" id="CHEBI:15378"/>
        <dbReference type="ChEBI" id="CHEBI:57540"/>
        <dbReference type="ChEBI" id="CHEBI:57945"/>
        <dbReference type="ChEBI" id="CHEBI:58351"/>
        <dbReference type="ChEBI" id="CHEBI:58827"/>
        <dbReference type="EC" id="1.3.1.76"/>
    </reaction>
</comment>
<dbReference type="InterPro" id="IPR035996">
    <property type="entry name" value="4pyrrol_Methylase_sf"/>
</dbReference>
<dbReference type="PANTHER" id="PTHR35330">
    <property type="entry name" value="SIROHEME BIOSYNTHESIS PROTEIN MET8"/>
    <property type="match status" value="1"/>
</dbReference>
<keyword evidence="8" id="KW-1185">Reference proteome</keyword>
<comment type="pathway">
    <text evidence="1">Porphyrin-containing compound metabolism; siroheme biosynthesis; sirohydrochlorin from precorrin-2: step 1/1.</text>
</comment>
<dbReference type="SUPFAM" id="SSF51735">
    <property type="entry name" value="NAD(P)-binding Rossmann-fold domains"/>
    <property type="match status" value="1"/>
</dbReference>
<dbReference type="Proteomes" id="UP001059971">
    <property type="component" value="Chromosome 1"/>
</dbReference>
<evidence type="ECO:0000256" key="2">
    <source>
        <dbReference type="ARBA" id="ARBA00012400"/>
    </source>
</evidence>
<reference evidence="7" key="1">
    <citation type="submission" date="2018-07" db="EMBL/GenBank/DDBJ databases">
        <title>Complete genome sequence of Sphingomonas bisphenolicum strain AO1, a bisphenol A degradative bacterium isolated from Japanese farm field.</title>
        <authorList>
            <person name="Murakami M."/>
            <person name="Koh M."/>
            <person name="Koba S."/>
            <person name="Matsumura Y."/>
        </authorList>
    </citation>
    <scope>NUCLEOTIDE SEQUENCE</scope>
    <source>
        <strain evidence="7">AO1</strain>
    </source>
</reference>
<gene>
    <name evidence="7" type="ORF">SBA_ch1_00320</name>
</gene>
<dbReference type="EC" id="1.3.1.76" evidence="2"/>
<keyword evidence="5" id="KW-0627">Porphyrin biosynthesis</keyword>
<dbReference type="RefSeq" id="WP_261935480.1">
    <property type="nucleotide sequence ID" value="NZ_AP018817.1"/>
</dbReference>
<evidence type="ECO:0000313" key="7">
    <source>
        <dbReference type="EMBL" id="BBF67832.1"/>
    </source>
</evidence>
<dbReference type="SUPFAM" id="SSF75615">
    <property type="entry name" value="Siroheme synthase middle domains-like"/>
    <property type="match status" value="1"/>
</dbReference>
<accession>A0ABN5WF28</accession>
<dbReference type="PANTHER" id="PTHR35330:SF1">
    <property type="entry name" value="SIROHEME BIOSYNTHESIS PROTEIN MET8"/>
    <property type="match status" value="1"/>
</dbReference>
<dbReference type="InterPro" id="IPR014777">
    <property type="entry name" value="4pyrrole_Mease_sub1"/>
</dbReference>
<evidence type="ECO:0000256" key="4">
    <source>
        <dbReference type="ARBA" id="ARBA00023027"/>
    </source>
</evidence>
<evidence type="ECO:0000313" key="8">
    <source>
        <dbReference type="Proteomes" id="UP001059971"/>
    </source>
</evidence>
<dbReference type="SUPFAM" id="SSF53790">
    <property type="entry name" value="Tetrapyrrole methylase"/>
    <property type="match status" value="1"/>
</dbReference>
<dbReference type="InterPro" id="IPR028161">
    <property type="entry name" value="Met8-like"/>
</dbReference>
<dbReference type="Gene3D" id="3.40.1010.10">
    <property type="entry name" value="Cobalt-precorrin-4 Transmethylase, Domain 1"/>
    <property type="match status" value="1"/>
</dbReference>
<evidence type="ECO:0000256" key="1">
    <source>
        <dbReference type="ARBA" id="ARBA00005010"/>
    </source>
</evidence>
<evidence type="ECO:0000256" key="3">
    <source>
        <dbReference type="ARBA" id="ARBA00023002"/>
    </source>
</evidence>
<keyword evidence="3" id="KW-0560">Oxidoreductase</keyword>
<proteinExistence type="predicted"/>